<evidence type="ECO:0000256" key="6">
    <source>
        <dbReference type="ARBA" id="ARBA00022989"/>
    </source>
</evidence>
<evidence type="ECO:0000256" key="16">
    <source>
        <dbReference type="SAM" id="Phobius"/>
    </source>
</evidence>
<dbReference type="InterPro" id="IPR020903">
    <property type="entry name" value="ENaC_CS"/>
</dbReference>
<evidence type="ECO:0000256" key="11">
    <source>
        <dbReference type="ARBA" id="ARBA00023201"/>
    </source>
</evidence>
<protein>
    <recommendedName>
        <fullName evidence="19">Amiloride-sensitive sodium channel subunit gamma</fullName>
    </recommendedName>
</protein>
<dbReference type="Gene3D" id="2.60.470.10">
    <property type="entry name" value="Acid-sensing ion channels like domains"/>
    <property type="match status" value="1"/>
</dbReference>
<dbReference type="FunFam" id="2.60.470.10:FF:000005">
    <property type="entry name" value="Amiloride-sensitive sodium channel subunit gamma"/>
    <property type="match status" value="1"/>
</dbReference>
<keyword evidence="7" id="KW-0915">Sodium</keyword>
<keyword evidence="8" id="KW-0406">Ion transport</keyword>
<keyword evidence="5 16" id="KW-0812">Transmembrane</keyword>
<dbReference type="PANTHER" id="PTHR11690">
    <property type="entry name" value="AMILORIDE-SENSITIVE SODIUM CHANNEL-RELATED"/>
    <property type="match status" value="1"/>
</dbReference>
<feature type="transmembrane region" description="Helical" evidence="16">
    <location>
        <begin position="56"/>
        <end position="81"/>
    </location>
</feature>
<dbReference type="PRINTS" id="PR01078">
    <property type="entry name" value="AMINACHANNEL"/>
</dbReference>
<keyword evidence="11" id="KW-0739">Sodium transport</keyword>
<feature type="region of interest" description="Disordered" evidence="15">
    <location>
        <begin position="584"/>
        <end position="606"/>
    </location>
</feature>
<evidence type="ECO:0000256" key="14">
    <source>
        <dbReference type="ARBA" id="ARBA00038067"/>
    </source>
</evidence>
<name>A0AAV2ZXL4_PYXAD</name>
<evidence type="ECO:0000256" key="4">
    <source>
        <dbReference type="ARBA" id="ARBA00022475"/>
    </source>
</evidence>
<keyword evidence="18" id="KW-1185">Reference proteome</keyword>
<comment type="similarity">
    <text evidence="14">Belongs to the amiloride-sensitive sodium channel (TC 1.A.6) family. SCNN1G subfamily.</text>
</comment>
<dbReference type="Gene3D" id="1.10.287.770">
    <property type="entry name" value="YojJ-like"/>
    <property type="match status" value="1"/>
</dbReference>
<dbReference type="EMBL" id="DYDO01000008">
    <property type="protein sequence ID" value="DBA19474.1"/>
    <property type="molecule type" value="Genomic_DNA"/>
</dbReference>
<keyword evidence="9 16" id="KW-0472">Membrane</keyword>
<organism evidence="17 18">
    <name type="scientific">Pyxicephalus adspersus</name>
    <name type="common">African bullfrog</name>
    <dbReference type="NCBI Taxonomy" id="30357"/>
    <lineage>
        <taxon>Eukaryota</taxon>
        <taxon>Metazoa</taxon>
        <taxon>Chordata</taxon>
        <taxon>Craniata</taxon>
        <taxon>Vertebrata</taxon>
        <taxon>Euteleostomi</taxon>
        <taxon>Amphibia</taxon>
        <taxon>Batrachia</taxon>
        <taxon>Anura</taxon>
        <taxon>Neobatrachia</taxon>
        <taxon>Ranoidea</taxon>
        <taxon>Pyxicephalidae</taxon>
        <taxon>Pyxicephalinae</taxon>
        <taxon>Pyxicephalus</taxon>
    </lineage>
</organism>
<comment type="caution">
    <text evidence="17">The sequence shown here is derived from an EMBL/GenBank/DDBJ whole genome shotgun (WGS) entry which is preliminary data.</text>
</comment>
<dbReference type="GO" id="GO:0015280">
    <property type="term" value="F:ligand-gated sodium channel activity"/>
    <property type="evidence" value="ECO:0007669"/>
    <property type="project" value="InterPro"/>
</dbReference>
<reference evidence="17" key="1">
    <citation type="thesis" date="2020" institute="ProQuest LLC" country="789 East Eisenhower Parkway, Ann Arbor, MI, USA">
        <title>Comparative Genomics and Chromosome Evolution.</title>
        <authorList>
            <person name="Mudd A.B."/>
        </authorList>
    </citation>
    <scope>NUCLEOTIDE SEQUENCE</scope>
    <source>
        <strain evidence="17">1538</strain>
        <tissue evidence="17">Blood</tissue>
    </source>
</reference>
<gene>
    <name evidence="17" type="ORF">GDO54_015307</name>
</gene>
<sequence>MSNGPKKKLTQKLKKTLPVTGPQAPTLYELMQWYCLTTNTHGCRRIVVSKGRLRKWIWIALTLVAVALIFWQCALLLMSYYSVSVSITVNFQKLTFPAITICNMNPYKYSAIKDYLTGLDLETNQVLKDIYGFNNPLTRRRRDLQQQENITEEQLYFLKKITLYRIRSIQGSEIVADELLTGRHTRMSARVVNQDKERTSGNIVGYKLCDPNNSSDCTVFTFSSAINAIQEWYRLHYTNILAQISAEQKIEMGYSADDLFVSCLFDGQSCDARDFTLFTHPLYGNCYTFNDATRKELLVSSMGGAEAGLKLIIHIDEDEYNPFLVTAAGAKILVHDQNDYPFIEESGTELETATETSIGMQLTESTKLSSPYSECTIDGSDVPVHNLYNKTYTYQICLYSCFQLEMVKTCGCGHYDQPLPEGANYCNFENDPSWIYCYFKLHKRFVQEELGCQDMCRESCSFKEWGFTRSVASWPSVQSEDWTLRILSWELAGKLDKNLSKYDLANLGIFYQDLNLRSIAESPASSLPNLLANFGGQLGLWMSCSMVCVLEIAEIFLIDSLWVVLRQKWHKFIRWWKNRKQQRENTSDLPVPATTGHDNPCLTDEDPPTFNTALQLPQAQHCEVPRTPPPLYRSLHPESTFNGPSINQQEETIEYM</sequence>
<dbReference type="GO" id="GO:0016324">
    <property type="term" value="C:apical plasma membrane"/>
    <property type="evidence" value="ECO:0007669"/>
    <property type="project" value="UniProtKB-SubCell"/>
</dbReference>
<keyword evidence="12" id="KW-0407">Ion channel</keyword>
<feature type="compositionally biased region" description="Polar residues" evidence="15">
    <location>
        <begin position="637"/>
        <end position="650"/>
    </location>
</feature>
<dbReference type="Proteomes" id="UP001181693">
    <property type="component" value="Unassembled WGS sequence"/>
</dbReference>
<evidence type="ECO:0000256" key="1">
    <source>
        <dbReference type="ARBA" id="ARBA00004424"/>
    </source>
</evidence>
<dbReference type="InterPro" id="IPR004724">
    <property type="entry name" value="ENaC_chordates"/>
</dbReference>
<dbReference type="NCBIfam" id="TIGR00859">
    <property type="entry name" value="ENaC"/>
    <property type="match status" value="1"/>
</dbReference>
<evidence type="ECO:0000313" key="17">
    <source>
        <dbReference type="EMBL" id="DBA19474.1"/>
    </source>
</evidence>
<dbReference type="InterPro" id="IPR001873">
    <property type="entry name" value="ENaC"/>
</dbReference>
<comment type="subcellular location">
    <subcellularLocation>
        <location evidence="1">Apical cell membrane</location>
        <topology evidence="1">Multi-pass membrane protein</topology>
    </subcellularLocation>
</comment>
<dbReference type="PANTHER" id="PTHR11690:SF19">
    <property type="entry name" value="AMILORIDE-SENSITIVE SODIUM CHANNEL SUBUNIT GAMMA"/>
    <property type="match status" value="1"/>
</dbReference>
<keyword evidence="6 16" id="KW-1133">Transmembrane helix</keyword>
<evidence type="ECO:0000256" key="3">
    <source>
        <dbReference type="ARBA" id="ARBA00022461"/>
    </source>
</evidence>
<evidence type="ECO:0008006" key="19">
    <source>
        <dbReference type="Google" id="ProtNLM"/>
    </source>
</evidence>
<evidence type="ECO:0000256" key="5">
    <source>
        <dbReference type="ARBA" id="ARBA00022692"/>
    </source>
</evidence>
<feature type="region of interest" description="Disordered" evidence="15">
    <location>
        <begin position="635"/>
        <end position="656"/>
    </location>
</feature>
<dbReference type="Pfam" id="PF00858">
    <property type="entry name" value="ASC"/>
    <property type="match status" value="1"/>
</dbReference>
<keyword evidence="10" id="KW-1015">Disulfide bond</keyword>
<keyword evidence="2" id="KW-0813">Transport</keyword>
<evidence type="ECO:0000313" key="18">
    <source>
        <dbReference type="Proteomes" id="UP001181693"/>
    </source>
</evidence>
<evidence type="ECO:0000256" key="13">
    <source>
        <dbReference type="ARBA" id="ARBA00036239"/>
    </source>
</evidence>
<evidence type="ECO:0000256" key="12">
    <source>
        <dbReference type="ARBA" id="ARBA00023303"/>
    </source>
</evidence>
<keyword evidence="4" id="KW-1003">Cell membrane</keyword>
<evidence type="ECO:0000256" key="15">
    <source>
        <dbReference type="SAM" id="MobiDB-lite"/>
    </source>
</evidence>
<evidence type="ECO:0000256" key="7">
    <source>
        <dbReference type="ARBA" id="ARBA00023053"/>
    </source>
</evidence>
<dbReference type="PROSITE" id="PS01206">
    <property type="entry name" value="ASC"/>
    <property type="match status" value="1"/>
</dbReference>
<evidence type="ECO:0000256" key="2">
    <source>
        <dbReference type="ARBA" id="ARBA00022448"/>
    </source>
</evidence>
<proteinExistence type="inferred from homology"/>
<accession>A0AAV2ZXL4</accession>
<evidence type="ECO:0000256" key="10">
    <source>
        <dbReference type="ARBA" id="ARBA00023157"/>
    </source>
</evidence>
<keyword evidence="3" id="KW-0894">Sodium channel</keyword>
<evidence type="ECO:0000256" key="9">
    <source>
        <dbReference type="ARBA" id="ARBA00023136"/>
    </source>
</evidence>
<dbReference type="AlphaFoldDB" id="A0AAV2ZXL4"/>
<comment type="catalytic activity">
    <reaction evidence="13">
        <text>Na(+)(in) = Na(+)(out)</text>
        <dbReference type="Rhea" id="RHEA:34963"/>
        <dbReference type="ChEBI" id="CHEBI:29101"/>
    </reaction>
</comment>
<evidence type="ECO:0000256" key="8">
    <source>
        <dbReference type="ARBA" id="ARBA00023065"/>
    </source>
</evidence>